<protein>
    <submittedName>
        <fullName evidence="1">Uncharacterized protein</fullName>
    </submittedName>
</protein>
<dbReference type="Proteomes" id="UP000186026">
    <property type="component" value="Unassembled WGS sequence"/>
</dbReference>
<evidence type="ECO:0000313" key="2">
    <source>
        <dbReference type="Proteomes" id="UP000186026"/>
    </source>
</evidence>
<dbReference type="OrthoDB" id="849931at2"/>
<organism evidence="1 2">
    <name type="scientific">Belliella pelovolcani</name>
    <dbReference type="NCBI Taxonomy" id="529505"/>
    <lineage>
        <taxon>Bacteria</taxon>
        <taxon>Pseudomonadati</taxon>
        <taxon>Bacteroidota</taxon>
        <taxon>Cytophagia</taxon>
        <taxon>Cytophagales</taxon>
        <taxon>Cyclobacteriaceae</taxon>
        <taxon>Belliella</taxon>
    </lineage>
</organism>
<dbReference type="STRING" id="529505.SAMN05421761_105133"/>
<reference evidence="2" key="1">
    <citation type="submission" date="2017-01" db="EMBL/GenBank/DDBJ databases">
        <authorList>
            <person name="Varghese N."/>
            <person name="Submissions S."/>
        </authorList>
    </citation>
    <scope>NUCLEOTIDE SEQUENCE [LARGE SCALE GENOMIC DNA]</scope>
    <source>
        <strain evidence="2">DSM 46698</strain>
    </source>
</reference>
<dbReference type="RefSeq" id="WP_076500186.1">
    <property type="nucleotide sequence ID" value="NZ_FTOP01000005.1"/>
</dbReference>
<sequence>MIVRDFNYNEAKATALELANGMVKNGLYSRFSLNSKQRVEKALWGCLGELAFAHWLDQRGVTYQKDERSFLERNTDDYDFLISGKVIDIKVALKSTTNPPNDRWTYGYPQEQKPNQKDYVVIGWIDQKLQEIGFYGWTLGAQIAKRPVVKKNTFKGYDYLTPNHEFRWGLLNKDFEAFLELFC</sequence>
<accession>A0A1N7M681</accession>
<proteinExistence type="predicted"/>
<dbReference type="AlphaFoldDB" id="A0A1N7M681"/>
<gene>
    <name evidence="1" type="ORF">SAMN05421761_105133</name>
</gene>
<dbReference type="EMBL" id="FTOP01000005">
    <property type="protein sequence ID" value="SIS81598.1"/>
    <property type="molecule type" value="Genomic_DNA"/>
</dbReference>
<keyword evidence="2" id="KW-1185">Reference proteome</keyword>
<evidence type="ECO:0000313" key="1">
    <source>
        <dbReference type="EMBL" id="SIS81598.1"/>
    </source>
</evidence>
<name>A0A1N7M681_9BACT</name>